<proteinExistence type="predicted"/>
<dbReference type="AlphaFoldDB" id="A0AA38YWI2"/>
<comment type="caution">
    <text evidence="1">The sequence shown here is derived from an EMBL/GenBank/DDBJ whole genome shotgun (WGS) entry which is preliminary data.</text>
</comment>
<dbReference type="EMBL" id="JARBHA010000017">
    <property type="protein sequence ID" value="KAJ9678001.1"/>
    <property type="molecule type" value="Genomic_DNA"/>
</dbReference>
<protein>
    <submittedName>
        <fullName evidence="1">Uncharacterized protein</fullName>
    </submittedName>
</protein>
<organism evidence="1 2">
    <name type="scientific">Vitis rotundifolia</name>
    <name type="common">Muscadine grape</name>
    <dbReference type="NCBI Taxonomy" id="103349"/>
    <lineage>
        <taxon>Eukaryota</taxon>
        <taxon>Viridiplantae</taxon>
        <taxon>Streptophyta</taxon>
        <taxon>Embryophyta</taxon>
        <taxon>Tracheophyta</taxon>
        <taxon>Spermatophyta</taxon>
        <taxon>Magnoliopsida</taxon>
        <taxon>eudicotyledons</taxon>
        <taxon>Gunneridae</taxon>
        <taxon>Pentapetalae</taxon>
        <taxon>rosids</taxon>
        <taxon>Vitales</taxon>
        <taxon>Vitaceae</taxon>
        <taxon>Viteae</taxon>
        <taxon>Vitis</taxon>
    </lineage>
</organism>
<evidence type="ECO:0000313" key="2">
    <source>
        <dbReference type="Proteomes" id="UP001168098"/>
    </source>
</evidence>
<accession>A0AA38YWI2</accession>
<keyword evidence="2" id="KW-1185">Reference proteome</keyword>
<evidence type="ECO:0000313" key="1">
    <source>
        <dbReference type="EMBL" id="KAJ9678001.1"/>
    </source>
</evidence>
<dbReference type="Proteomes" id="UP001168098">
    <property type="component" value="Unassembled WGS sequence"/>
</dbReference>
<sequence>MCRCEVHLVKYLVPPLSQLNKTFRGGAQGHFVELKLTTFPHRGFSHRSISGRVYPNWRTSEPQGKGEVLLCKKSNASSWFCKRTRRFSKHWVRESVKVCAELAELLTSLGVHGHVLKHGLESIAAEKTELMIIYVKFVELSYAEFLFRNMVEEELLDLECLHVLWKKTPHTQH</sequence>
<reference evidence="1 2" key="1">
    <citation type="journal article" date="2023" name="BMC Biotechnol.">
        <title>Vitis rotundifolia cv Carlos genome sequencing.</title>
        <authorList>
            <person name="Huff M."/>
            <person name="Hulse-Kemp A."/>
            <person name="Scheffler B."/>
            <person name="Youngblood R."/>
            <person name="Simpson S."/>
            <person name="Babiker E."/>
            <person name="Staton M."/>
        </authorList>
    </citation>
    <scope>NUCLEOTIDE SEQUENCE [LARGE SCALE GENOMIC DNA]</scope>
    <source>
        <tissue evidence="1">Leaf</tissue>
    </source>
</reference>
<gene>
    <name evidence="1" type="ORF">PVL29_022781</name>
</gene>
<name>A0AA38YWI2_VITRO</name>